<evidence type="ECO:0000313" key="2">
    <source>
        <dbReference type="Proteomes" id="UP001234297"/>
    </source>
</evidence>
<dbReference type="EMBL" id="CM056816">
    <property type="protein sequence ID" value="KAJ8634328.1"/>
    <property type="molecule type" value="Genomic_DNA"/>
</dbReference>
<keyword evidence="2" id="KW-1185">Reference proteome</keyword>
<comment type="caution">
    <text evidence="1">The sequence shown here is derived from an EMBL/GenBank/DDBJ whole genome shotgun (WGS) entry which is preliminary data.</text>
</comment>
<proteinExistence type="predicted"/>
<accession>A0ACC2LLR9</accession>
<organism evidence="1 2">
    <name type="scientific">Persea americana</name>
    <name type="common">Avocado</name>
    <dbReference type="NCBI Taxonomy" id="3435"/>
    <lineage>
        <taxon>Eukaryota</taxon>
        <taxon>Viridiplantae</taxon>
        <taxon>Streptophyta</taxon>
        <taxon>Embryophyta</taxon>
        <taxon>Tracheophyta</taxon>
        <taxon>Spermatophyta</taxon>
        <taxon>Magnoliopsida</taxon>
        <taxon>Magnoliidae</taxon>
        <taxon>Laurales</taxon>
        <taxon>Lauraceae</taxon>
        <taxon>Persea</taxon>
    </lineage>
</organism>
<protein>
    <submittedName>
        <fullName evidence="1">Uncharacterized protein</fullName>
    </submittedName>
</protein>
<sequence length="192" mass="22316">MDCSSGVFRAPPLSDLHECYIFNPWTRPDQRACYSLETNQLEIKFSVVVHEIEVFTYRFEVYSSKKKKRRQLLESVFESPLLQQHEVDDSGVYCNGVLYWQCMYNRALMFNVETKTPGHLAMPSDDDGELAFNYKWRSRVTVCHGQLHCIRINSTGRRLSIWKMLSMTSDGWLVLHNVDLAGAAERNLDILN</sequence>
<evidence type="ECO:0000313" key="1">
    <source>
        <dbReference type="EMBL" id="KAJ8634328.1"/>
    </source>
</evidence>
<reference evidence="1 2" key="1">
    <citation type="journal article" date="2022" name="Hortic Res">
        <title>A haplotype resolved chromosomal level avocado genome allows analysis of novel avocado genes.</title>
        <authorList>
            <person name="Nath O."/>
            <person name="Fletcher S.J."/>
            <person name="Hayward A."/>
            <person name="Shaw L.M."/>
            <person name="Masouleh A.K."/>
            <person name="Furtado A."/>
            <person name="Henry R.J."/>
            <person name="Mitter N."/>
        </authorList>
    </citation>
    <scope>NUCLEOTIDE SEQUENCE [LARGE SCALE GENOMIC DNA]</scope>
    <source>
        <strain evidence="2">cv. Hass</strain>
    </source>
</reference>
<gene>
    <name evidence="1" type="ORF">MRB53_027664</name>
</gene>
<name>A0ACC2LLR9_PERAE</name>
<dbReference type="Proteomes" id="UP001234297">
    <property type="component" value="Chromosome 8"/>
</dbReference>